<name>B4GFI1_DROPE</name>
<dbReference type="EMBL" id="CH479182">
    <property type="protein sequence ID" value="EDW34366.1"/>
    <property type="molecule type" value="Genomic_DNA"/>
</dbReference>
<keyword evidence="3" id="KW-1185">Reference proteome</keyword>
<accession>B4GFI1</accession>
<feature type="region of interest" description="Disordered" evidence="1">
    <location>
        <begin position="1"/>
        <end position="33"/>
    </location>
</feature>
<dbReference type="Proteomes" id="UP000008744">
    <property type="component" value="Unassembled WGS sequence"/>
</dbReference>
<sequence length="102" mass="12285">MTVYKQYSRAKPYLPKDPKKHHLGHQSFTPSYEKDAPTMSLLMCWHYGRKWLEESKEFHEKIARKERGFIQPDIQGWLQKRMTAAMRRANNLDPIQKKPRWG</sequence>
<gene>
    <name evidence="2" type="primary">Dper\GL21620</name>
    <name evidence="2" type="ORF">Dper_GL21620</name>
</gene>
<evidence type="ECO:0000256" key="1">
    <source>
        <dbReference type="SAM" id="MobiDB-lite"/>
    </source>
</evidence>
<dbReference type="AlphaFoldDB" id="B4GFI1"/>
<reference evidence="2 3" key="1">
    <citation type="journal article" date="2007" name="Nature">
        <title>Evolution of genes and genomes on the Drosophila phylogeny.</title>
        <authorList>
            <consortium name="Drosophila 12 Genomes Consortium"/>
            <person name="Clark A.G."/>
            <person name="Eisen M.B."/>
            <person name="Smith D.R."/>
            <person name="Bergman C.M."/>
            <person name="Oliver B."/>
            <person name="Markow T.A."/>
            <person name="Kaufman T.C."/>
            <person name="Kellis M."/>
            <person name="Gelbart W."/>
            <person name="Iyer V.N."/>
            <person name="Pollard D.A."/>
            <person name="Sackton T.B."/>
            <person name="Larracuente A.M."/>
            <person name="Singh N.D."/>
            <person name="Abad J.P."/>
            <person name="Abt D.N."/>
            <person name="Adryan B."/>
            <person name="Aguade M."/>
            <person name="Akashi H."/>
            <person name="Anderson W.W."/>
            <person name="Aquadro C.F."/>
            <person name="Ardell D.H."/>
            <person name="Arguello R."/>
            <person name="Artieri C.G."/>
            <person name="Barbash D.A."/>
            <person name="Barker D."/>
            <person name="Barsanti P."/>
            <person name="Batterham P."/>
            <person name="Batzoglou S."/>
            <person name="Begun D."/>
            <person name="Bhutkar A."/>
            <person name="Blanco E."/>
            <person name="Bosak S.A."/>
            <person name="Bradley R.K."/>
            <person name="Brand A.D."/>
            <person name="Brent M.R."/>
            <person name="Brooks A.N."/>
            <person name="Brown R.H."/>
            <person name="Butlin R.K."/>
            <person name="Caggese C."/>
            <person name="Calvi B.R."/>
            <person name="Bernardo de Carvalho A."/>
            <person name="Caspi A."/>
            <person name="Castrezana S."/>
            <person name="Celniker S.E."/>
            <person name="Chang J.L."/>
            <person name="Chapple C."/>
            <person name="Chatterji S."/>
            <person name="Chinwalla A."/>
            <person name="Civetta A."/>
            <person name="Clifton S.W."/>
            <person name="Comeron J.M."/>
            <person name="Costello J.C."/>
            <person name="Coyne J.A."/>
            <person name="Daub J."/>
            <person name="David R.G."/>
            <person name="Delcher A.L."/>
            <person name="Delehaunty K."/>
            <person name="Do C.B."/>
            <person name="Ebling H."/>
            <person name="Edwards K."/>
            <person name="Eickbush T."/>
            <person name="Evans J.D."/>
            <person name="Filipski A."/>
            <person name="Findeiss S."/>
            <person name="Freyhult E."/>
            <person name="Fulton L."/>
            <person name="Fulton R."/>
            <person name="Garcia A.C."/>
            <person name="Gardiner A."/>
            <person name="Garfield D.A."/>
            <person name="Garvin B.E."/>
            <person name="Gibson G."/>
            <person name="Gilbert D."/>
            <person name="Gnerre S."/>
            <person name="Godfrey J."/>
            <person name="Good R."/>
            <person name="Gotea V."/>
            <person name="Gravely B."/>
            <person name="Greenberg A.J."/>
            <person name="Griffiths-Jones S."/>
            <person name="Gross S."/>
            <person name="Guigo R."/>
            <person name="Gustafson E.A."/>
            <person name="Haerty W."/>
            <person name="Hahn M.W."/>
            <person name="Halligan D.L."/>
            <person name="Halpern A.L."/>
            <person name="Halter G.M."/>
            <person name="Han M.V."/>
            <person name="Heger A."/>
            <person name="Hillier L."/>
            <person name="Hinrichs A.S."/>
            <person name="Holmes I."/>
            <person name="Hoskins R.A."/>
            <person name="Hubisz M.J."/>
            <person name="Hultmark D."/>
            <person name="Huntley M.A."/>
            <person name="Jaffe D.B."/>
            <person name="Jagadeeshan S."/>
            <person name="Jeck W.R."/>
            <person name="Johnson J."/>
            <person name="Jones C.D."/>
            <person name="Jordan W.C."/>
            <person name="Karpen G.H."/>
            <person name="Kataoka E."/>
            <person name="Keightley P.D."/>
            <person name="Kheradpour P."/>
            <person name="Kirkness E.F."/>
            <person name="Koerich L.B."/>
            <person name="Kristiansen K."/>
            <person name="Kudrna D."/>
            <person name="Kulathinal R.J."/>
            <person name="Kumar S."/>
            <person name="Kwok R."/>
            <person name="Lander E."/>
            <person name="Langley C.H."/>
            <person name="Lapoint R."/>
            <person name="Lazzaro B.P."/>
            <person name="Lee S.J."/>
            <person name="Levesque L."/>
            <person name="Li R."/>
            <person name="Lin C.F."/>
            <person name="Lin M.F."/>
            <person name="Lindblad-Toh K."/>
            <person name="Llopart A."/>
            <person name="Long M."/>
            <person name="Low L."/>
            <person name="Lozovsky E."/>
            <person name="Lu J."/>
            <person name="Luo M."/>
            <person name="Machado C.A."/>
            <person name="Makalowski W."/>
            <person name="Marzo M."/>
            <person name="Matsuda M."/>
            <person name="Matzkin L."/>
            <person name="McAllister B."/>
            <person name="McBride C.S."/>
            <person name="McKernan B."/>
            <person name="McKernan K."/>
            <person name="Mendez-Lago M."/>
            <person name="Minx P."/>
            <person name="Mollenhauer M.U."/>
            <person name="Montooth K."/>
            <person name="Mount S.M."/>
            <person name="Mu X."/>
            <person name="Myers E."/>
            <person name="Negre B."/>
            <person name="Newfeld S."/>
            <person name="Nielsen R."/>
            <person name="Noor M.A."/>
            <person name="O'Grady P."/>
            <person name="Pachter L."/>
            <person name="Papaceit M."/>
            <person name="Parisi M.J."/>
            <person name="Parisi M."/>
            <person name="Parts L."/>
            <person name="Pedersen J.S."/>
            <person name="Pesole G."/>
            <person name="Phillippy A.M."/>
            <person name="Ponting C.P."/>
            <person name="Pop M."/>
            <person name="Porcelli D."/>
            <person name="Powell J.R."/>
            <person name="Prohaska S."/>
            <person name="Pruitt K."/>
            <person name="Puig M."/>
            <person name="Quesneville H."/>
            <person name="Ram K.R."/>
            <person name="Rand D."/>
            <person name="Rasmussen M.D."/>
            <person name="Reed L.K."/>
            <person name="Reenan R."/>
            <person name="Reily A."/>
            <person name="Remington K.A."/>
            <person name="Rieger T.T."/>
            <person name="Ritchie M.G."/>
            <person name="Robin C."/>
            <person name="Rogers Y.H."/>
            <person name="Rohde C."/>
            <person name="Rozas J."/>
            <person name="Rubenfield M.J."/>
            <person name="Ruiz A."/>
            <person name="Russo S."/>
            <person name="Salzberg S.L."/>
            <person name="Sanchez-Gracia A."/>
            <person name="Saranga D.J."/>
            <person name="Sato H."/>
            <person name="Schaeffer S.W."/>
            <person name="Schatz M.C."/>
            <person name="Schlenke T."/>
            <person name="Schwartz R."/>
            <person name="Segarra C."/>
            <person name="Singh R.S."/>
            <person name="Sirot L."/>
            <person name="Sirota M."/>
            <person name="Sisneros N.B."/>
            <person name="Smith C.D."/>
            <person name="Smith T.F."/>
            <person name="Spieth J."/>
            <person name="Stage D.E."/>
            <person name="Stark A."/>
            <person name="Stephan W."/>
            <person name="Strausberg R.L."/>
            <person name="Strempel S."/>
            <person name="Sturgill D."/>
            <person name="Sutton G."/>
            <person name="Sutton G.G."/>
            <person name="Tao W."/>
            <person name="Teichmann S."/>
            <person name="Tobari Y.N."/>
            <person name="Tomimura Y."/>
            <person name="Tsolas J.M."/>
            <person name="Valente V.L."/>
            <person name="Venter E."/>
            <person name="Venter J.C."/>
            <person name="Vicario S."/>
            <person name="Vieira F.G."/>
            <person name="Vilella A.J."/>
            <person name="Villasante A."/>
            <person name="Walenz B."/>
            <person name="Wang J."/>
            <person name="Wasserman M."/>
            <person name="Watts T."/>
            <person name="Wilson D."/>
            <person name="Wilson R.K."/>
            <person name="Wing R.A."/>
            <person name="Wolfner M.F."/>
            <person name="Wong A."/>
            <person name="Wong G.K."/>
            <person name="Wu C.I."/>
            <person name="Wu G."/>
            <person name="Yamamoto D."/>
            <person name="Yang H.P."/>
            <person name="Yang S.P."/>
            <person name="Yorke J.A."/>
            <person name="Yoshida K."/>
            <person name="Zdobnov E."/>
            <person name="Zhang P."/>
            <person name="Zhang Y."/>
            <person name="Zimin A.V."/>
            <person name="Baldwin J."/>
            <person name="Abdouelleil A."/>
            <person name="Abdulkadir J."/>
            <person name="Abebe A."/>
            <person name="Abera B."/>
            <person name="Abreu J."/>
            <person name="Acer S.C."/>
            <person name="Aftuck L."/>
            <person name="Alexander A."/>
            <person name="An P."/>
            <person name="Anderson E."/>
            <person name="Anderson S."/>
            <person name="Arachi H."/>
            <person name="Azer M."/>
            <person name="Bachantsang P."/>
            <person name="Barry A."/>
            <person name="Bayul T."/>
            <person name="Berlin A."/>
            <person name="Bessette D."/>
            <person name="Bloom T."/>
            <person name="Blye J."/>
            <person name="Boguslavskiy L."/>
            <person name="Bonnet C."/>
            <person name="Boukhgalter B."/>
            <person name="Bourzgui I."/>
            <person name="Brown A."/>
            <person name="Cahill P."/>
            <person name="Channer S."/>
            <person name="Cheshatsang Y."/>
            <person name="Chuda L."/>
            <person name="Citroen M."/>
            <person name="Collymore A."/>
            <person name="Cooke P."/>
            <person name="Costello M."/>
            <person name="D'Aco K."/>
            <person name="Daza R."/>
            <person name="De Haan G."/>
            <person name="DeGray S."/>
            <person name="DeMaso C."/>
            <person name="Dhargay N."/>
            <person name="Dooley K."/>
            <person name="Dooley E."/>
            <person name="Doricent M."/>
            <person name="Dorje P."/>
            <person name="Dorjee K."/>
            <person name="Dupes A."/>
            <person name="Elong R."/>
            <person name="Falk J."/>
            <person name="Farina A."/>
            <person name="Faro S."/>
            <person name="Ferguson D."/>
            <person name="Fisher S."/>
            <person name="Foley C.D."/>
            <person name="Franke A."/>
            <person name="Friedrich D."/>
            <person name="Gadbois L."/>
            <person name="Gearin G."/>
            <person name="Gearin C.R."/>
            <person name="Giannoukos G."/>
            <person name="Goode T."/>
            <person name="Graham J."/>
            <person name="Grandbois E."/>
            <person name="Grewal S."/>
            <person name="Gyaltsen K."/>
            <person name="Hafez N."/>
            <person name="Hagos B."/>
            <person name="Hall J."/>
            <person name="Henson C."/>
            <person name="Hollinger A."/>
            <person name="Honan T."/>
            <person name="Huard M.D."/>
            <person name="Hughes L."/>
            <person name="Hurhula B."/>
            <person name="Husby M.E."/>
            <person name="Kamat A."/>
            <person name="Kanga B."/>
            <person name="Kashin S."/>
            <person name="Khazanovich D."/>
            <person name="Kisner P."/>
            <person name="Lance K."/>
            <person name="Lara M."/>
            <person name="Lee W."/>
            <person name="Lennon N."/>
            <person name="Letendre F."/>
            <person name="LeVine R."/>
            <person name="Lipovsky A."/>
            <person name="Liu X."/>
            <person name="Liu J."/>
            <person name="Liu S."/>
            <person name="Lokyitsang T."/>
            <person name="Lokyitsang Y."/>
            <person name="Lubonja R."/>
            <person name="Lui A."/>
            <person name="MacDonald P."/>
            <person name="Magnisalis V."/>
            <person name="Maru K."/>
            <person name="Matthews C."/>
            <person name="McCusker W."/>
            <person name="McDonough S."/>
            <person name="Mehta T."/>
            <person name="Meldrim J."/>
            <person name="Meneus L."/>
            <person name="Mihai O."/>
            <person name="Mihalev A."/>
            <person name="Mihova T."/>
            <person name="Mittelman R."/>
            <person name="Mlenga V."/>
            <person name="Montmayeur A."/>
            <person name="Mulrain L."/>
            <person name="Navidi A."/>
            <person name="Naylor J."/>
            <person name="Negash T."/>
            <person name="Nguyen T."/>
            <person name="Nguyen N."/>
            <person name="Nicol R."/>
            <person name="Norbu C."/>
            <person name="Norbu N."/>
            <person name="Novod N."/>
            <person name="O'Neill B."/>
            <person name="Osman S."/>
            <person name="Markiewicz E."/>
            <person name="Oyono O.L."/>
            <person name="Patti C."/>
            <person name="Phunkhang P."/>
            <person name="Pierre F."/>
            <person name="Priest M."/>
            <person name="Raghuraman S."/>
            <person name="Rege F."/>
            <person name="Reyes R."/>
            <person name="Rise C."/>
            <person name="Rogov P."/>
            <person name="Ross K."/>
            <person name="Ryan E."/>
            <person name="Settipalli S."/>
            <person name="Shea T."/>
            <person name="Sherpa N."/>
            <person name="Shi L."/>
            <person name="Shih D."/>
            <person name="Sparrow T."/>
            <person name="Spaulding J."/>
            <person name="Stalker J."/>
            <person name="Stange-Thomann N."/>
            <person name="Stavropoulos S."/>
            <person name="Stone C."/>
            <person name="Strader C."/>
            <person name="Tesfaye S."/>
            <person name="Thomson T."/>
            <person name="Thoulutsang Y."/>
            <person name="Thoulutsang D."/>
            <person name="Topham K."/>
            <person name="Topping I."/>
            <person name="Tsamla T."/>
            <person name="Vassiliev H."/>
            <person name="Vo A."/>
            <person name="Wangchuk T."/>
            <person name="Wangdi T."/>
            <person name="Weiand M."/>
            <person name="Wilkinson J."/>
            <person name="Wilson A."/>
            <person name="Yadav S."/>
            <person name="Young G."/>
            <person name="Yu Q."/>
            <person name="Zembek L."/>
            <person name="Zhong D."/>
            <person name="Zimmer A."/>
            <person name="Zwirko Z."/>
            <person name="Jaffe D.B."/>
            <person name="Alvarez P."/>
            <person name="Brockman W."/>
            <person name="Butler J."/>
            <person name="Chin C."/>
            <person name="Gnerre S."/>
            <person name="Grabherr M."/>
            <person name="Kleber M."/>
            <person name="Mauceli E."/>
            <person name="MacCallum I."/>
        </authorList>
    </citation>
    <scope>NUCLEOTIDE SEQUENCE [LARGE SCALE GENOMIC DNA]</scope>
    <source>
        <strain evidence="3">MSH-3 / Tucson 14011-0111.49</strain>
    </source>
</reference>
<protein>
    <submittedName>
        <fullName evidence="2">GL21620</fullName>
    </submittedName>
</protein>
<evidence type="ECO:0000313" key="3">
    <source>
        <dbReference type="Proteomes" id="UP000008744"/>
    </source>
</evidence>
<dbReference type="OrthoDB" id="7841982at2759"/>
<evidence type="ECO:0000313" key="2">
    <source>
        <dbReference type="EMBL" id="EDW34366.1"/>
    </source>
</evidence>
<dbReference type="KEGG" id="dpe:6591695"/>
<organism evidence="3">
    <name type="scientific">Drosophila persimilis</name>
    <name type="common">Fruit fly</name>
    <dbReference type="NCBI Taxonomy" id="7234"/>
    <lineage>
        <taxon>Eukaryota</taxon>
        <taxon>Metazoa</taxon>
        <taxon>Ecdysozoa</taxon>
        <taxon>Arthropoda</taxon>
        <taxon>Hexapoda</taxon>
        <taxon>Insecta</taxon>
        <taxon>Pterygota</taxon>
        <taxon>Neoptera</taxon>
        <taxon>Endopterygota</taxon>
        <taxon>Diptera</taxon>
        <taxon>Brachycera</taxon>
        <taxon>Muscomorpha</taxon>
        <taxon>Ephydroidea</taxon>
        <taxon>Drosophilidae</taxon>
        <taxon>Drosophila</taxon>
        <taxon>Sophophora</taxon>
    </lineage>
</organism>
<dbReference type="HOGENOM" id="CLU_183233_0_0_1"/>
<proteinExistence type="predicted"/>
<dbReference type="OMA" id="LLLSWHY"/>
<dbReference type="PhylomeDB" id="B4GFI1"/>